<dbReference type="InterPro" id="IPR001012">
    <property type="entry name" value="UBX_dom"/>
</dbReference>
<dbReference type="PANTHER" id="PTHR46424">
    <property type="entry name" value="UBX DOMAIN-CONTAINING PROTEIN 4"/>
    <property type="match status" value="1"/>
</dbReference>
<evidence type="ECO:0000256" key="1">
    <source>
        <dbReference type="ARBA" id="ARBA00004406"/>
    </source>
</evidence>
<evidence type="ECO:0000256" key="5">
    <source>
        <dbReference type="ARBA" id="ARBA00046062"/>
    </source>
</evidence>
<comment type="caution">
    <text evidence="8">The sequence shown here is derived from an EMBL/GenBank/DDBJ whole genome shotgun (WGS) entry which is preliminary data.</text>
</comment>
<dbReference type="PROSITE" id="PS50033">
    <property type="entry name" value="UBX"/>
    <property type="match status" value="1"/>
</dbReference>
<feature type="compositionally biased region" description="Basic and acidic residues" evidence="6">
    <location>
        <begin position="449"/>
        <end position="459"/>
    </location>
</feature>
<feature type="region of interest" description="Disordered" evidence="6">
    <location>
        <begin position="111"/>
        <end position="193"/>
    </location>
</feature>
<feature type="compositionally biased region" description="Polar residues" evidence="6">
    <location>
        <begin position="239"/>
        <end position="250"/>
    </location>
</feature>
<reference evidence="8 9" key="1">
    <citation type="submission" date="2015-04" db="EMBL/GenBank/DDBJ databases">
        <authorList>
            <person name="Heijne W.H."/>
            <person name="Fedorova N.D."/>
            <person name="Nierman W.C."/>
            <person name="Vollebregt A.W."/>
            <person name="Zhao Z."/>
            <person name="Wu L."/>
            <person name="Kumar M."/>
            <person name="Stam H."/>
            <person name="van den Berg M.A."/>
            <person name="Pel H.J."/>
        </authorList>
    </citation>
    <scope>NUCLEOTIDE SEQUENCE [LARGE SCALE GENOMIC DNA]</scope>
    <source>
        <strain evidence="8 9">CBS 393.64</strain>
    </source>
</reference>
<dbReference type="CDD" id="cd01767">
    <property type="entry name" value="UBX"/>
    <property type="match status" value="1"/>
</dbReference>
<gene>
    <name evidence="8" type="ORF">T310_9248</name>
</gene>
<dbReference type="OrthoDB" id="2445133at2759"/>
<dbReference type="Proteomes" id="UP000053958">
    <property type="component" value="Unassembled WGS sequence"/>
</dbReference>
<dbReference type="SUPFAM" id="SSF52833">
    <property type="entry name" value="Thioredoxin-like"/>
    <property type="match status" value="1"/>
</dbReference>
<feature type="compositionally biased region" description="Basic and acidic residues" evidence="6">
    <location>
        <begin position="427"/>
        <end position="437"/>
    </location>
</feature>
<evidence type="ECO:0000313" key="9">
    <source>
        <dbReference type="Proteomes" id="UP000053958"/>
    </source>
</evidence>
<dbReference type="STRING" id="1408163.A0A0F4YGJ3"/>
<protein>
    <recommendedName>
        <fullName evidence="4">UBX domain-containing protein 2</fullName>
    </recommendedName>
</protein>
<comment type="subunit">
    <text evidence="3">Directly interacts with VCP. Interacts with UBQLN1. Forms a complex with VCP and UBQLN1.</text>
</comment>
<dbReference type="GO" id="GO:0036503">
    <property type="term" value="P:ERAD pathway"/>
    <property type="evidence" value="ECO:0007669"/>
    <property type="project" value="TreeGrafter"/>
</dbReference>
<evidence type="ECO:0000256" key="2">
    <source>
        <dbReference type="ARBA" id="ARBA00023230"/>
    </source>
</evidence>
<evidence type="ECO:0000313" key="8">
    <source>
        <dbReference type="EMBL" id="KKA17071.1"/>
    </source>
</evidence>
<dbReference type="GO" id="GO:0005789">
    <property type="term" value="C:endoplasmic reticulum membrane"/>
    <property type="evidence" value="ECO:0007669"/>
    <property type="project" value="UniProtKB-SubCell"/>
</dbReference>
<feature type="domain" description="UBX" evidence="7">
    <location>
        <begin position="255"/>
        <end position="331"/>
    </location>
</feature>
<dbReference type="Gene3D" id="3.10.20.90">
    <property type="entry name" value="Phosphatidylinositol 3-kinase Catalytic Subunit, Chain A, domain 1"/>
    <property type="match status" value="1"/>
</dbReference>
<evidence type="ECO:0000259" key="7">
    <source>
        <dbReference type="PROSITE" id="PS50033"/>
    </source>
</evidence>
<dbReference type="AlphaFoldDB" id="A0A0F4YGJ3"/>
<sequence length="459" mass="50708">MFYEGDLQSGITLAVQEAKSVICFVRDDAQESAQWEKEYFDDEIAQLVKDNAVTLRLTAGTQEAGFLTSICPINTFPTVVVIKNGMIQEYIIAGTPKDDFQKRLKAVLVPNTSNPTAPVQSTPQNAAANTTSPPADTSNVPPASNPPAQPDRHTRPQAQDTERRNRESIRAGKRPVEASQESESVADRSKRDLQEWREQQRKLEQQRKEERERIRNQIKQDREERKRREAEEKARATHGVTQASGSSPAKPQQYRLQVRLFDGSSVRTSFPPSATVRGDVRPWLDEQRSDGNQPYTLKHVLTPLPSHTISVAEEERTLEELGLGPTANLVMVPVHSYTEAYSSSSSSSLPVRAISAGYSLVSAVVGTVAGLVGSFLGYGPAGTTSAASSSNTPVSSSNNNNSSQQLVNNTKPPRPAAASSRGINIRTLRDQREEHDNNQFYNGNQLNFEPRRDDDRKND</sequence>
<feature type="compositionally biased region" description="Polar residues" evidence="6">
    <location>
        <begin position="438"/>
        <end position="447"/>
    </location>
</feature>
<feature type="region of interest" description="Disordered" evidence="6">
    <location>
        <begin position="205"/>
        <end position="251"/>
    </location>
</feature>
<dbReference type="GeneID" id="25321188"/>
<dbReference type="SMART" id="SM00166">
    <property type="entry name" value="UBX"/>
    <property type="match status" value="1"/>
</dbReference>
<keyword evidence="9" id="KW-1185">Reference proteome</keyword>
<evidence type="ECO:0000256" key="4">
    <source>
        <dbReference type="ARBA" id="ARBA00041575"/>
    </source>
</evidence>
<accession>A0A0F4YGJ3</accession>
<proteinExistence type="predicted"/>
<dbReference type="Pfam" id="PF23187">
    <property type="entry name" value="UBX7_N"/>
    <property type="match status" value="1"/>
</dbReference>
<evidence type="ECO:0000256" key="3">
    <source>
        <dbReference type="ARBA" id="ARBA00038812"/>
    </source>
</evidence>
<dbReference type="EMBL" id="LASV01000713">
    <property type="protein sequence ID" value="KKA17071.1"/>
    <property type="molecule type" value="Genomic_DNA"/>
</dbReference>
<evidence type="ECO:0000256" key="6">
    <source>
        <dbReference type="SAM" id="MobiDB-lite"/>
    </source>
</evidence>
<comment type="function">
    <text evidence="5">Involved in endoplasmic reticulum-associated protein degradation (ERAD). Acts as a platform to recruit both UBQLN1 and VCP to the ER during ERAD.</text>
</comment>
<feature type="compositionally biased region" description="Low complexity" evidence="6">
    <location>
        <begin position="383"/>
        <end position="410"/>
    </location>
</feature>
<feature type="compositionally biased region" description="Basic and acidic residues" evidence="6">
    <location>
        <begin position="205"/>
        <end position="235"/>
    </location>
</feature>
<feature type="region of interest" description="Disordered" evidence="6">
    <location>
        <begin position="382"/>
        <end position="459"/>
    </location>
</feature>
<keyword evidence="2" id="KW-0834">Unfolded protein response</keyword>
<dbReference type="SUPFAM" id="SSF54236">
    <property type="entry name" value="Ubiquitin-like"/>
    <property type="match status" value="1"/>
</dbReference>
<dbReference type="Pfam" id="PF00789">
    <property type="entry name" value="UBX"/>
    <property type="match status" value="1"/>
</dbReference>
<dbReference type="PANTHER" id="PTHR46424:SF1">
    <property type="entry name" value="UBX DOMAIN-CONTAINING PROTEIN 4"/>
    <property type="match status" value="1"/>
</dbReference>
<dbReference type="RefSeq" id="XP_013323683.1">
    <property type="nucleotide sequence ID" value="XM_013468229.1"/>
</dbReference>
<feature type="compositionally biased region" description="Basic and acidic residues" evidence="6">
    <location>
        <begin position="150"/>
        <end position="176"/>
    </location>
</feature>
<dbReference type="InterPro" id="IPR029071">
    <property type="entry name" value="Ubiquitin-like_domsf"/>
</dbReference>
<dbReference type="GO" id="GO:0006986">
    <property type="term" value="P:response to unfolded protein"/>
    <property type="evidence" value="ECO:0007669"/>
    <property type="project" value="UniProtKB-KW"/>
</dbReference>
<organism evidence="8 9">
    <name type="scientific">Rasamsonia emersonii (strain ATCC 16479 / CBS 393.64 / IMI 116815)</name>
    <dbReference type="NCBI Taxonomy" id="1408163"/>
    <lineage>
        <taxon>Eukaryota</taxon>
        <taxon>Fungi</taxon>
        <taxon>Dikarya</taxon>
        <taxon>Ascomycota</taxon>
        <taxon>Pezizomycotina</taxon>
        <taxon>Eurotiomycetes</taxon>
        <taxon>Eurotiomycetidae</taxon>
        <taxon>Eurotiales</taxon>
        <taxon>Trichocomaceae</taxon>
        <taxon>Rasamsonia</taxon>
    </lineage>
</organism>
<comment type="subcellular location">
    <subcellularLocation>
        <location evidence="1">Endoplasmic reticulum membrane</location>
        <topology evidence="1">Peripheral membrane protein</topology>
    </subcellularLocation>
</comment>
<feature type="compositionally biased region" description="Polar residues" evidence="6">
    <location>
        <begin position="111"/>
        <end position="142"/>
    </location>
</feature>
<name>A0A0F4YGJ3_RASE3</name>
<dbReference type="InterPro" id="IPR036249">
    <property type="entry name" value="Thioredoxin-like_sf"/>
</dbReference>